<reference evidence="3 4" key="1">
    <citation type="submission" date="2024-09" db="EMBL/GenBank/DDBJ databases">
        <authorList>
            <person name="Sun Q."/>
            <person name="Mori K."/>
        </authorList>
    </citation>
    <scope>NUCLEOTIDE SEQUENCE [LARGE SCALE GENOMIC DNA]</scope>
    <source>
        <strain evidence="3 4">TBRC 7907</strain>
    </source>
</reference>
<dbReference type="EMBL" id="JBHLZU010000018">
    <property type="protein sequence ID" value="MFB9906475.1"/>
    <property type="molecule type" value="Genomic_DNA"/>
</dbReference>
<protein>
    <submittedName>
        <fullName evidence="3">Uncharacterized protein</fullName>
    </submittedName>
</protein>
<proteinExistence type="predicted"/>
<keyword evidence="4" id="KW-1185">Reference proteome</keyword>
<comment type="caution">
    <text evidence="3">The sequence shown here is derived from an EMBL/GenBank/DDBJ whole genome shotgun (WGS) entry which is preliminary data.</text>
</comment>
<evidence type="ECO:0000256" key="2">
    <source>
        <dbReference type="SAM" id="Phobius"/>
    </source>
</evidence>
<evidence type="ECO:0000313" key="4">
    <source>
        <dbReference type="Proteomes" id="UP001589693"/>
    </source>
</evidence>
<feature type="region of interest" description="Disordered" evidence="1">
    <location>
        <begin position="1"/>
        <end position="20"/>
    </location>
</feature>
<feature type="transmembrane region" description="Helical" evidence="2">
    <location>
        <begin position="220"/>
        <end position="241"/>
    </location>
</feature>
<feature type="transmembrane region" description="Helical" evidence="2">
    <location>
        <begin position="37"/>
        <end position="56"/>
    </location>
</feature>
<evidence type="ECO:0000313" key="3">
    <source>
        <dbReference type="EMBL" id="MFB9906475.1"/>
    </source>
</evidence>
<gene>
    <name evidence="3" type="ORF">ACFFQA_21285</name>
</gene>
<keyword evidence="2" id="KW-1133">Transmembrane helix</keyword>
<organism evidence="3 4">
    <name type="scientific">Allokutzneria oryzae</name>
    <dbReference type="NCBI Taxonomy" id="1378989"/>
    <lineage>
        <taxon>Bacteria</taxon>
        <taxon>Bacillati</taxon>
        <taxon>Actinomycetota</taxon>
        <taxon>Actinomycetes</taxon>
        <taxon>Pseudonocardiales</taxon>
        <taxon>Pseudonocardiaceae</taxon>
        <taxon>Allokutzneria</taxon>
    </lineage>
</organism>
<dbReference type="RefSeq" id="WP_377854853.1">
    <property type="nucleotide sequence ID" value="NZ_JBHLZU010000018.1"/>
</dbReference>
<feature type="transmembrane region" description="Helical" evidence="2">
    <location>
        <begin position="62"/>
        <end position="85"/>
    </location>
</feature>
<keyword evidence="2" id="KW-0812">Transmembrane</keyword>
<evidence type="ECO:0000256" key="1">
    <source>
        <dbReference type="SAM" id="MobiDB-lite"/>
    </source>
</evidence>
<sequence>MHPSQAAAQSVPVPPTDRPAAETPHLRMAIRLMKRQLLSWWLLLAVLVGLATWASLADVSGFLQVVVWLGVSLFAAVVADLLLMLEGWTRATGRLLPNSTWRPATAELEQAGRNSLMMTVTEKDGDAFRLRTLGMPTLHREVIARTRNVWVVGPDRNGWAVLVTPGLHSPLGGRLEKGKSRPAHPVLPEAPITGPDAPAADDFVVASQAKNKAGAAGRGYASAGAVVALGVVALVVALLLGEPLVGAAVLVACVAGAVPLFLSARALAVWKPLPELLAAGTWTRLPATFDEGWRPNSRGHADAEAAVRLPSGETVAVKLPQVSCDIVEYTRATGTMWFAGMPQPGSASAVGVPGYPLVDVARL</sequence>
<dbReference type="Proteomes" id="UP001589693">
    <property type="component" value="Unassembled WGS sequence"/>
</dbReference>
<name>A0ABV5ZZZ4_9PSEU</name>
<accession>A0ABV5ZZZ4</accession>
<keyword evidence="2" id="KW-0472">Membrane</keyword>
<feature type="transmembrane region" description="Helical" evidence="2">
    <location>
        <begin position="247"/>
        <end position="268"/>
    </location>
</feature>